<feature type="domain" description="Multidrug resistance protein MdtA-like beta-barrel" evidence="6">
    <location>
        <begin position="189"/>
        <end position="270"/>
    </location>
</feature>
<dbReference type="GO" id="GO:0046677">
    <property type="term" value="P:response to antibiotic"/>
    <property type="evidence" value="ECO:0007669"/>
    <property type="project" value="TreeGrafter"/>
</dbReference>
<feature type="domain" description="Multidrug resistance protein MdtA-like C-terminal permuted SH3" evidence="7">
    <location>
        <begin position="275"/>
        <end position="335"/>
    </location>
</feature>
<sequence length="362" mass="40611">MKLSPYYAVSLGLIVALSGCHEPEHHHEEAHKIVVTSPLVKDVTTTQSYVCQIRSRRHIEVRALEGGYLQEIKVKEGQSVKEGDLMFKILPTLYQAKLDAEIAEADLAQIEFNNAKKLYEQHVVSPQEVALAQAKLDKAKAQVQLAQAELNFTDVKAPFDGIVDRLHEQQGSLIEERDILTTLSDNAVMWVYFNVPEARYLEYKSEVAEGTAPAQVELMLANGQQFHEPGVIGAIEADFNNTTGNIAFRADFPNPTGVLRYGQTGTILLKRVEKDAVVIPQRATFEILAKRYAYIVGDDGVVHQREIEVKNEMEDIYVMKEGINPGDKIVLEGIRQVRDGEKVEFEFIPPEEALSHLKFKAE</sequence>
<evidence type="ECO:0000256" key="1">
    <source>
        <dbReference type="ARBA" id="ARBA00004196"/>
    </source>
</evidence>
<dbReference type="Proteomes" id="UP000326837">
    <property type="component" value="Chromosome"/>
</dbReference>
<feature type="domain" description="Multidrug resistance protein MdtA-like barrel-sandwich hybrid" evidence="5">
    <location>
        <begin position="57"/>
        <end position="176"/>
    </location>
</feature>
<reference evidence="9" key="1">
    <citation type="submission" date="2019-10" db="EMBL/GenBank/DDBJ databases">
        <title>Lacipirellula parvula gen. nov., sp. nov., representing a lineage of planctomycetes widespread in freshwater anoxic habitats, and description of the family Lacipirellulaceae.</title>
        <authorList>
            <person name="Dedysh S.N."/>
            <person name="Kulichevskaya I.S."/>
            <person name="Beletsky A.V."/>
            <person name="Rakitin A.L."/>
            <person name="Mardanov A.V."/>
            <person name="Ivanova A.A."/>
            <person name="Saltykova V.X."/>
            <person name="Rijpstra W.I.C."/>
            <person name="Sinninghe Damste J.S."/>
            <person name="Ravin N.V."/>
        </authorList>
    </citation>
    <scope>NUCLEOTIDE SEQUENCE [LARGE SCALE GENOMIC DNA]</scope>
    <source>
        <strain evidence="9">PX69</strain>
    </source>
</reference>
<protein>
    <submittedName>
        <fullName evidence="8">AcrA/AcrE family multidrug resistance protein</fullName>
    </submittedName>
</protein>
<gene>
    <name evidence="8" type="ORF">PLANPX_5248</name>
</gene>
<dbReference type="GO" id="GO:0022857">
    <property type="term" value="F:transmembrane transporter activity"/>
    <property type="evidence" value="ECO:0007669"/>
    <property type="project" value="InterPro"/>
</dbReference>
<dbReference type="PANTHER" id="PTHR30158">
    <property type="entry name" value="ACRA/E-RELATED COMPONENT OF DRUG EFFLUX TRANSPORTER"/>
    <property type="match status" value="1"/>
</dbReference>
<dbReference type="InterPro" id="IPR006143">
    <property type="entry name" value="RND_pump_MFP"/>
</dbReference>
<dbReference type="PROSITE" id="PS51257">
    <property type="entry name" value="PROKAR_LIPOPROTEIN"/>
    <property type="match status" value="1"/>
</dbReference>
<evidence type="ECO:0000259" key="5">
    <source>
        <dbReference type="Pfam" id="PF25917"/>
    </source>
</evidence>
<keyword evidence="9" id="KW-1185">Reference proteome</keyword>
<evidence type="ECO:0000259" key="4">
    <source>
        <dbReference type="Pfam" id="PF25876"/>
    </source>
</evidence>
<evidence type="ECO:0000313" key="8">
    <source>
        <dbReference type="EMBL" id="BBO35636.1"/>
    </source>
</evidence>
<dbReference type="Pfam" id="PF25967">
    <property type="entry name" value="RND-MFP_C"/>
    <property type="match status" value="1"/>
</dbReference>
<dbReference type="SUPFAM" id="SSF111369">
    <property type="entry name" value="HlyD-like secretion proteins"/>
    <property type="match status" value="1"/>
</dbReference>
<dbReference type="Pfam" id="PF25944">
    <property type="entry name" value="Beta-barrel_RND"/>
    <property type="match status" value="1"/>
</dbReference>
<accession>A0A5K7XLS8</accession>
<dbReference type="Pfam" id="PF25917">
    <property type="entry name" value="BSH_RND"/>
    <property type="match status" value="1"/>
</dbReference>
<evidence type="ECO:0000259" key="7">
    <source>
        <dbReference type="Pfam" id="PF25967"/>
    </source>
</evidence>
<proteinExistence type="inferred from homology"/>
<dbReference type="NCBIfam" id="TIGR01730">
    <property type="entry name" value="RND_mfp"/>
    <property type="match status" value="1"/>
</dbReference>
<dbReference type="Gene3D" id="2.40.30.170">
    <property type="match status" value="1"/>
</dbReference>
<comment type="subcellular location">
    <subcellularLocation>
        <location evidence="1">Cell envelope</location>
    </subcellularLocation>
</comment>
<dbReference type="Gene3D" id="1.10.287.470">
    <property type="entry name" value="Helix hairpin bin"/>
    <property type="match status" value="1"/>
</dbReference>
<dbReference type="Gene3D" id="2.40.50.100">
    <property type="match status" value="1"/>
</dbReference>
<dbReference type="GO" id="GO:0030313">
    <property type="term" value="C:cell envelope"/>
    <property type="evidence" value="ECO:0007669"/>
    <property type="project" value="UniProtKB-SubCell"/>
</dbReference>
<evidence type="ECO:0000259" key="6">
    <source>
        <dbReference type="Pfam" id="PF25944"/>
    </source>
</evidence>
<feature type="coiled-coil region" evidence="3">
    <location>
        <begin position="129"/>
        <end position="156"/>
    </location>
</feature>
<keyword evidence="3" id="KW-0175">Coiled coil</keyword>
<evidence type="ECO:0000256" key="2">
    <source>
        <dbReference type="ARBA" id="ARBA00009477"/>
    </source>
</evidence>
<comment type="similarity">
    <text evidence="2">Belongs to the membrane fusion protein (MFP) (TC 8.A.1) family.</text>
</comment>
<dbReference type="EMBL" id="AP021861">
    <property type="protein sequence ID" value="BBO35636.1"/>
    <property type="molecule type" value="Genomic_DNA"/>
</dbReference>
<dbReference type="InterPro" id="IPR058626">
    <property type="entry name" value="MdtA-like_b-barrel"/>
</dbReference>
<dbReference type="InterPro" id="IPR058624">
    <property type="entry name" value="MdtA-like_HH"/>
</dbReference>
<dbReference type="InterPro" id="IPR058625">
    <property type="entry name" value="MdtA-like_BSH"/>
</dbReference>
<dbReference type="KEGG" id="lpav:PLANPX_5248"/>
<dbReference type="GO" id="GO:0005886">
    <property type="term" value="C:plasma membrane"/>
    <property type="evidence" value="ECO:0007669"/>
    <property type="project" value="TreeGrafter"/>
</dbReference>
<organism evidence="8 9">
    <name type="scientific">Lacipirellula parvula</name>
    <dbReference type="NCBI Taxonomy" id="2650471"/>
    <lineage>
        <taxon>Bacteria</taxon>
        <taxon>Pseudomonadati</taxon>
        <taxon>Planctomycetota</taxon>
        <taxon>Planctomycetia</taxon>
        <taxon>Pirellulales</taxon>
        <taxon>Lacipirellulaceae</taxon>
        <taxon>Lacipirellula</taxon>
    </lineage>
</organism>
<dbReference type="RefSeq" id="WP_152100976.1">
    <property type="nucleotide sequence ID" value="NZ_AP021861.1"/>
</dbReference>
<dbReference type="Pfam" id="PF25876">
    <property type="entry name" value="HH_MFP_RND"/>
    <property type="match status" value="1"/>
</dbReference>
<name>A0A5K7XLS8_9BACT</name>
<dbReference type="Gene3D" id="2.40.420.20">
    <property type="match status" value="1"/>
</dbReference>
<evidence type="ECO:0000313" key="9">
    <source>
        <dbReference type="Proteomes" id="UP000326837"/>
    </source>
</evidence>
<dbReference type="PANTHER" id="PTHR30158:SF23">
    <property type="entry name" value="MULTIDRUG RESISTANCE PROTEIN MEXA"/>
    <property type="match status" value="1"/>
</dbReference>
<dbReference type="InterPro" id="IPR058627">
    <property type="entry name" value="MdtA-like_C"/>
</dbReference>
<evidence type="ECO:0000256" key="3">
    <source>
        <dbReference type="SAM" id="Coils"/>
    </source>
</evidence>
<feature type="domain" description="Multidrug resistance protein MdtA-like alpha-helical hairpin" evidence="4">
    <location>
        <begin position="94"/>
        <end position="150"/>
    </location>
</feature>
<dbReference type="AlphaFoldDB" id="A0A5K7XLS8"/>